<gene>
    <name evidence="1" type="ORF">K504DRAFT_464876</name>
</gene>
<dbReference type="Proteomes" id="UP000799428">
    <property type="component" value="Unassembled WGS sequence"/>
</dbReference>
<proteinExistence type="predicted"/>
<dbReference type="Gene3D" id="3.90.550.20">
    <property type="match status" value="1"/>
</dbReference>
<dbReference type="AlphaFoldDB" id="A0A6G1JQ37"/>
<organism evidence="1 2">
    <name type="scientific">Pleomassaria siparia CBS 279.74</name>
    <dbReference type="NCBI Taxonomy" id="1314801"/>
    <lineage>
        <taxon>Eukaryota</taxon>
        <taxon>Fungi</taxon>
        <taxon>Dikarya</taxon>
        <taxon>Ascomycota</taxon>
        <taxon>Pezizomycotina</taxon>
        <taxon>Dothideomycetes</taxon>
        <taxon>Pleosporomycetidae</taxon>
        <taxon>Pleosporales</taxon>
        <taxon>Pleomassariaceae</taxon>
        <taxon>Pleomassaria</taxon>
    </lineage>
</organism>
<dbReference type="InterPro" id="IPR008441">
    <property type="entry name" value="AfumC-like_glycosyl_Trfase"/>
</dbReference>
<dbReference type="InterPro" id="IPR029044">
    <property type="entry name" value="Nucleotide-diphossugar_trans"/>
</dbReference>
<name>A0A6G1JQ37_9PLEO</name>
<reference evidence="1" key="1">
    <citation type="journal article" date="2020" name="Stud. Mycol.">
        <title>101 Dothideomycetes genomes: a test case for predicting lifestyles and emergence of pathogens.</title>
        <authorList>
            <person name="Haridas S."/>
            <person name="Albert R."/>
            <person name="Binder M."/>
            <person name="Bloem J."/>
            <person name="Labutti K."/>
            <person name="Salamov A."/>
            <person name="Andreopoulos B."/>
            <person name="Baker S."/>
            <person name="Barry K."/>
            <person name="Bills G."/>
            <person name="Bluhm B."/>
            <person name="Cannon C."/>
            <person name="Castanera R."/>
            <person name="Culley D."/>
            <person name="Daum C."/>
            <person name="Ezra D."/>
            <person name="Gonzalez J."/>
            <person name="Henrissat B."/>
            <person name="Kuo A."/>
            <person name="Liang C."/>
            <person name="Lipzen A."/>
            <person name="Lutzoni F."/>
            <person name="Magnuson J."/>
            <person name="Mondo S."/>
            <person name="Nolan M."/>
            <person name="Ohm R."/>
            <person name="Pangilinan J."/>
            <person name="Park H.-J."/>
            <person name="Ramirez L."/>
            <person name="Alfaro M."/>
            <person name="Sun H."/>
            <person name="Tritt A."/>
            <person name="Yoshinaga Y."/>
            <person name="Zwiers L.-H."/>
            <person name="Turgeon B."/>
            <person name="Goodwin S."/>
            <person name="Spatafora J."/>
            <person name="Crous P."/>
            <person name="Grigoriev I."/>
        </authorList>
    </citation>
    <scope>NUCLEOTIDE SEQUENCE</scope>
    <source>
        <strain evidence="1">CBS 279.74</strain>
    </source>
</reference>
<sequence length="293" mass="33429">MTGPYVGPHSADFLRGAALYAYGGVWMDVGNLLVRHLDKICWDQLADESSPYTVCAPWVVGQHMGNHFVAARKGDAFIQKWHKLFVHFWEGRNDYSGIIESPLISFVKDFDLAEMQSRGFKWELKVDGLTVLGYIGQVVAWVRLCWLQEPNDGFNGVDYYMNKVLLFDVMTEDWRAETVVGYIGQDLLNVFTTRLDADPESEAYKKAYETVWLLLTSSCMEKIIHGKEMTKGLAIGMLLDLPENEGKDDEEGTFGELLRYGSVHFEQTRSKINYVDPIRPEERVIIKKGLLEP</sequence>
<dbReference type="GO" id="GO:0016757">
    <property type="term" value="F:glycosyltransferase activity"/>
    <property type="evidence" value="ECO:0007669"/>
    <property type="project" value="InterPro"/>
</dbReference>
<dbReference type="OrthoDB" id="409543at2759"/>
<protein>
    <recommendedName>
        <fullName evidence="3">Glycosyltransferase family 32 protein</fullName>
    </recommendedName>
</protein>
<accession>A0A6G1JQ37</accession>
<dbReference type="EMBL" id="MU005793">
    <property type="protein sequence ID" value="KAF2702716.1"/>
    <property type="molecule type" value="Genomic_DNA"/>
</dbReference>
<keyword evidence="2" id="KW-1185">Reference proteome</keyword>
<evidence type="ECO:0000313" key="1">
    <source>
        <dbReference type="EMBL" id="KAF2702716.1"/>
    </source>
</evidence>
<evidence type="ECO:0008006" key="3">
    <source>
        <dbReference type="Google" id="ProtNLM"/>
    </source>
</evidence>
<evidence type="ECO:0000313" key="2">
    <source>
        <dbReference type="Proteomes" id="UP000799428"/>
    </source>
</evidence>
<dbReference type="Pfam" id="PF05704">
    <property type="entry name" value="Caps_synth"/>
    <property type="match status" value="1"/>
</dbReference>
<dbReference type="SUPFAM" id="SSF53448">
    <property type="entry name" value="Nucleotide-diphospho-sugar transferases"/>
    <property type="match status" value="1"/>
</dbReference>